<evidence type="ECO:0000256" key="1">
    <source>
        <dbReference type="ARBA" id="ARBA00009437"/>
    </source>
</evidence>
<dbReference type="InterPro" id="IPR036388">
    <property type="entry name" value="WH-like_DNA-bd_sf"/>
</dbReference>
<dbReference type="SUPFAM" id="SSF53850">
    <property type="entry name" value="Periplasmic binding protein-like II"/>
    <property type="match status" value="1"/>
</dbReference>
<dbReference type="InterPro" id="IPR005119">
    <property type="entry name" value="LysR_subst-bd"/>
</dbReference>
<sequence>MSRLNYHHLYYFWQVARGGNLTETAQRLHISQSALSAQIKQFEQSMQVQLFSRQGRRLVLTDSGYQTLKYAEDIFSRGEELEQLLLKGMQPQHNPLRIGTLATMSRNFIESFIAPLLLSSNVRYSLFSMNQTALLNALAEHQLDLVLSNIAVQGTDNQLWQCRLLARQPVAVIGPPGKALPENLAAYQQQRWVLPPVHSPIRTAFDALAAQYQLQPDVVAEADDMAMLRLLTRDSGALSVIPEVVVKDELHNGSLEKYLMLPEVYENFYFITTHRELMHPQQSLLLDAFDAQRLSYSANS</sequence>
<keyword evidence="7" id="KW-1185">Reference proteome</keyword>
<dbReference type="EMBL" id="JAEINI020000003">
    <property type="protein sequence ID" value="MCB5226477.1"/>
    <property type="molecule type" value="Genomic_DNA"/>
</dbReference>
<gene>
    <name evidence="6" type="ORF">JAO78_006580</name>
</gene>
<dbReference type="PRINTS" id="PR00039">
    <property type="entry name" value="HTHLYSR"/>
</dbReference>
<reference evidence="6 7" key="1">
    <citation type="submission" date="2021-10" db="EMBL/GenBank/DDBJ databases">
        <title>Alishewanella koreense sp. nov. isolated from seawater of southwestern coast in South Korea and the proposal for the reclassification of Rheinheimera perlucida and Rheinheimera tuosuensis as Arsukibacterium perlucida and Arsukibacterium tuosuensis.</title>
        <authorList>
            <person name="Kim K.H."/>
            <person name="Ruan W."/>
            <person name="Kim K.R."/>
            <person name="Baek J.H."/>
            <person name="Jeon C.O."/>
        </authorList>
    </citation>
    <scope>NUCLEOTIDE SEQUENCE [LARGE SCALE GENOMIC DNA]</scope>
    <source>
        <strain evidence="6 7">16-MA</strain>
    </source>
</reference>
<proteinExistence type="inferred from homology"/>
<evidence type="ECO:0000256" key="4">
    <source>
        <dbReference type="ARBA" id="ARBA00023163"/>
    </source>
</evidence>
<dbReference type="Gene3D" id="3.40.190.290">
    <property type="match status" value="1"/>
</dbReference>
<feature type="domain" description="HTH lysR-type" evidence="5">
    <location>
        <begin position="4"/>
        <end position="61"/>
    </location>
</feature>
<dbReference type="PANTHER" id="PTHR30126">
    <property type="entry name" value="HTH-TYPE TRANSCRIPTIONAL REGULATOR"/>
    <property type="match status" value="1"/>
</dbReference>
<dbReference type="Pfam" id="PF03466">
    <property type="entry name" value="LysR_substrate"/>
    <property type="match status" value="1"/>
</dbReference>
<dbReference type="SUPFAM" id="SSF46785">
    <property type="entry name" value="Winged helix' DNA-binding domain"/>
    <property type="match status" value="1"/>
</dbReference>
<evidence type="ECO:0000259" key="5">
    <source>
        <dbReference type="PROSITE" id="PS50931"/>
    </source>
</evidence>
<dbReference type="RefSeq" id="WP_226750569.1">
    <property type="nucleotide sequence ID" value="NZ_JAEINI020000003.1"/>
</dbReference>
<dbReference type="InterPro" id="IPR000847">
    <property type="entry name" value="LysR_HTH_N"/>
</dbReference>
<dbReference type="PROSITE" id="PS50931">
    <property type="entry name" value="HTH_LYSR"/>
    <property type="match status" value="1"/>
</dbReference>
<evidence type="ECO:0000313" key="7">
    <source>
        <dbReference type="Proteomes" id="UP000633814"/>
    </source>
</evidence>
<evidence type="ECO:0000313" key="6">
    <source>
        <dbReference type="EMBL" id="MCB5226477.1"/>
    </source>
</evidence>
<accession>A0ABS8C2E5</accession>
<organism evidence="6 7">
    <name type="scientific">Alishewanella maricola</name>
    <dbReference type="NCBI Taxonomy" id="2795740"/>
    <lineage>
        <taxon>Bacteria</taxon>
        <taxon>Pseudomonadati</taxon>
        <taxon>Pseudomonadota</taxon>
        <taxon>Gammaproteobacteria</taxon>
        <taxon>Alteromonadales</taxon>
        <taxon>Alteromonadaceae</taxon>
        <taxon>Alishewanella</taxon>
    </lineage>
</organism>
<dbReference type="InterPro" id="IPR036390">
    <property type="entry name" value="WH_DNA-bd_sf"/>
</dbReference>
<dbReference type="Gene3D" id="1.10.10.10">
    <property type="entry name" value="Winged helix-like DNA-binding domain superfamily/Winged helix DNA-binding domain"/>
    <property type="match status" value="1"/>
</dbReference>
<comment type="caution">
    <text evidence="6">The sequence shown here is derived from an EMBL/GenBank/DDBJ whole genome shotgun (WGS) entry which is preliminary data.</text>
</comment>
<protein>
    <submittedName>
        <fullName evidence="6">LysR family transcriptional regulator</fullName>
    </submittedName>
</protein>
<dbReference type="Pfam" id="PF00126">
    <property type="entry name" value="HTH_1"/>
    <property type="match status" value="1"/>
</dbReference>
<keyword evidence="4" id="KW-0804">Transcription</keyword>
<name>A0ABS8C2E5_9ALTE</name>
<evidence type="ECO:0000256" key="3">
    <source>
        <dbReference type="ARBA" id="ARBA00023125"/>
    </source>
</evidence>
<evidence type="ECO:0000256" key="2">
    <source>
        <dbReference type="ARBA" id="ARBA00023015"/>
    </source>
</evidence>
<dbReference type="PANTHER" id="PTHR30126:SF98">
    <property type="entry name" value="HTH-TYPE TRANSCRIPTIONAL ACTIVATOR BAUR"/>
    <property type="match status" value="1"/>
</dbReference>
<keyword evidence="2" id="KW-0805">Transcription regulation</keyword>
<comment type="similarity">
    <text evidence="1">Belongs to the LysR transcriptional regulatory family.</text>
</comment>
<keyword evidence="3" id="KW-0238">DNA-binding</keyword>
<dbReference type="Proteomes" id="UP000633814">
    <property type="component" value="Unassembled WGS sequence"/>
</dbReference>